<reference evidence="1 2" key="1">
    <citation type="submission" date="2018-05" db="EMBL/GenBank/DDBJ databases">
        <title>Genomic Encyclopedia of Type Strains, Phase IV (KMG-IV): sequencing the most valuable type-strain genomes for metagenomic binning, comparative biology and taxonomic classification.</title>
        <authorList>
            <person name="Goeker M."/>
        </authorList>
    </citation>
    <scope>NUCLEOTIDE SEQUENCE [LARGE SCALE GENOMIC DNA]</scope>
    <source>
        <strain evidence="1 2">DSM 18773</strain>
    </source>
</reference>
<dbReference type="EMBL" id="QGGL01000001">
    <property type="protein sequence ID" value="PWK16562.1"/>
    <property type="molecule type" value="Genomic_DNA"/>
</dbReference>
<accession>A0A316DGB0</accession>
<organism evidence="1 2">
    <name type="scientific">Tumebacillus permanentifrigoris</name>
    <dbReference type="NCBI Taxonomy" id="378543"/>
    <lineage>
        <taxon>Bacteria</taxon>
        <taxon>Bacillati</taxon>
        <taxon>Bacillota</taxon>
        <taxon>Bacilli</taxon>
        <taxon>Bacillales</taxon>
        <taxon>Alicyclobacillaceae</taxon>
        <taxon>Tumebacillus</taxon>
    </lineage>
</organism>
<dbReference type="InterPro" id="IPR014099">
    <property type="entry name" value="Spore_coat_GerQ"/>
</dbReference>
<keyword evidence="2" id="KW-1185">Reference proteome</keyword>
<evidence type="ECO:0000313" key="1">
    <source>
        <dbReference type="EMBL" id="PWK16562.1"/>
    </source>
</evidence>
<gene>
    <name evidence="1" type="ORF">C7459_101428</name>
</gene>
<dbReference type="AlphaFoldDB" id="A0A316DGB0"/>
<evidence type="ECO:0000313" key="2">
    <source>
        <dbReference type="Proteomes" id="UP000245634"/>
    </source>
</evidence>
<dbReference type="RefSeq" id="WP_245884361.1">
    <property type="nucleotide sequence ID" value="NZ_QGGL01000001.1"/>
</dbReference>
<name>A0A316DGB0_9BACL</name>
<sequence>MYTYSPCSKSSAYPVNHRASSAMPYYPMPVPVTMPIHPGMAYPQMPMQMQPQSQMPTGPQSQIPMGPTTDIPNAIGGPGEESYLENILRFNRGKVATFYLTFENNTQWNAKIVRGRIETAGRDHIIVSDPQTGKRFLLQMINLDWVEFDGPIAYIPPKLPPSIAQDLTTG</sequence>
<protein>
    <submittedName>
        <fullName evidence="1">Spore germination protein Q</fullName>
    </submittedName>
</protein>
<proteinExistence type="predicted"/>
<dbReference type="Pfam" id="PF09671">
    <property type="entry name" value="Spore_GerQ"/>
    <property type="match status" value="1"/>
</dbReference>
<dbReference type="PIRSF" id="PIRSF038931">
    <property type="entry name" value="GerQ"/>
    <property type="match status" value="1"/>
</dbReference>
<comment type="caution">
    <text evidence="1">The sequence shown here is derived from an EMBL/GenBank/DDBJ whole genome shotgun (WGS) entry which is preliminary data.</text>
</comment>
<dbReference type="NCBIfam" id="TIGR02728">
    <property type="entry name" value="spore_gerQ"/>
    <property type="match status" value="1"/>
</dbReference>
<dbReference type="Proteomes" id="UP000245634">
    <property type="component" value="Unassembled WGS sequence"/>
</dbReference>